<keyword evidence="7" id="KW-1185">Reference proteome</keyword>
<protein>
    <recommendedName>
        <fullName evidence="4">Flagella basal body P-ring formation protein FlgA</fullName>
    </recommendedName>
</protein>
<evidence type="ECO:0000259" key="5">
    <source>
        <dbReference type="SMART" id="SM00858"/>
    </source>
</evidence>
<evidence type="ECO:0000256" key="2">
    <source>
        <dbReference type="ARBA" id="ARBA00022729"/>
    </source>
</evidence>
<keyword evidence="6" id="KW-0966">Cell projection</keyword>
<proteinExistence type="inferred from homology"/>
<dbReference type="Pfam" id="PF17656">
    <property type="entry name" value="ChapFlgA_N"/>
    <property type="match status" value="1"/>
</dbReference>
<dbReference type="GO" id="GO:0044780">
    <property type="term" value="P:bacterial-type flagellum assembly"/>
    <property type="evidence" value="ECO:0007669"/>
    <property type="project" value="InterPro"/>
</dbReference>
<keyword evidence="3 4" id="KW-0574">Periplasm</keyword>
<keyword evidence="2 4" id="KW-0732">Signal</keyword>
<dbReference type="AlphaFoldDB" id="A0A4Z0CBU7"/>
<dbReference type="PANTHER" id="PTHR36307">
    <property type="entry name" value="FLAGELLA BASAL BODY P-RING FORMATION PROTEIN FLGA"/>
    <property type="match status" value="1"/>
</dbReference>
<dbReference type="GO" id="GO:0042597">
    <property type="term" value="C:periplasmic space"/>
    <property type="evidence" value="ECO:0007669"/>
    <property type="project" value="UniProtKB-SubCell"/>
</dbReference>
<feature type="chain" id="PRO_5021511909" description="Flagella basal body P-ring formation protein FlgA" evidence="4">
    <location>
        <begin position="20"/>
        <end position="228"/>
    </location>
</feature>
<dbReference type="RefSeq" id="WP_135248308.1">
    <property type="nucleotide sequence ID" value="NZ_SMLK01000001.1"/>
</dbReference>
<feature type="domain" description="SAF" evidence="5">
    <location>
        <begin position="104"/>
        <end position="166"/>
    </location>
</feature>
<name>A0A4Z0CBU7_9BURK</name>
<keyword evidence="6" id="KW-0969">Cilium</keyword>
<gene>
    <name evidence="6" type="primary">flgA</name>
    <name evidence="6" type="ORF">EZ216_04245</name>
</gene>
<keyword evidence="4" id="KW-1005">Bacterial flagellum biogenesis</keyword>
<feature type="signal peptide" evidence="4">
    <location>
        <begin position="1"/>
        <end position="19"/>
    </location>
</feature>
<dbReference type="OrthoDB" id="8561436at2"/>
<sequence length="228" mass="24073">MRFPFFLLLVAAAPAFAQAQRSPFEESVLRAAVDKHMAAQAAQLTRYEVQVGPFTPRADLPACARTDTFLPTGARPWGRMAVGVRCVEGGTWTVMVPVTVRAWTTALVAAAPLAAGAVPSAQDLQEQEIELTRETALPLRDAQAVQGRALTRPLAAGQLLRADMLRAVQVVNAGDAVRLRIAGAGFNVSAAGQALTAAAEGQPVRVRTELGRVLSGTAREGRIVDVAL</sequence>
<evidence type="ECO:0000256" key="3">
    <source>
        <dbReference type="ARBA" id="ARBA00022764"/>
    </source>
</evidence>
<dbReference type="InterPro" id="IPR013974">
    <property type="entry name" value="SAF"/>
</dbReference>
<dbReference type="SMART" id="SM00858">
    <property type="entry name" value="SAF"/>
    <property type="match status" value="1"/>
</dbReference>
<dbReference type="NCBIfam" id="TIGR03170">
    <property type="entry name" value="flgA_cterm"/>
    <property type="match status" value="1"/>
</dbReference>
<organism evidence="6 7">
    <name type="scientific">Ramlibacter humi</name>
    <dbReference type="NCBI Taxonomy" id="2530451"/>
    <lineage>
        <taxon>Bacteria</taxon>
        <taxon>Pseudomonadati</taxon>
        <taxon>Pseudomonadota</taxon>
        <taxon>Betaproteobacteria</taxon>
        <taxon>Burkholderiales</taxon>
        <taxon>Comamonadaceae</taxon>
        <taxon>Ramlibacter</taxon>
    </lineage>
</organism>
<dbReference type="EMBL" id="SMLK01000001">
    <property type="protein sequence ID" value="TFZ08372.1"/>
    <property type="molecule type" value="Genomic_DNA"/>
</dbReference>
<comment type="caution">
    <text evidence="6">The sequence shown here is derived from an EMBL/GenBank/DDBJ whole genome shotgun (WGS) entry which is preliminary data.</text>
</comment>
<comment type="subcellular location">
    <subcellularLocation>
        <location evidence="1 4">Periplasm</location>
    </subcellularLocation>
</comment>
<comment type="function">
    <text evidence="4">Involved in the assembly process of the P-ring formation. It may associate with FlgF on the rod constituting a structure essential for the P-ring assembly or may act as a modulator protein for the P-ring assembly.</text>
</comment>
<dbReference type="Gene3D" id="2.30.30.760">
    <property type="match status" value="1"/>
</dbReference>
<dbReference type="InterPro" id="IPR039246">
    <property type="entry name" value="Flagellar_FlgA"/>
</dbReference>
<dbReference type="InterPro" id="IPR041231">
    <property type="entry name" value="FlgA_N"/>
</dbReference>
<dbReference type="Gene3D" id="3.90.1210.10">
    <property type="entry name" value="Antifreeze-like/N-acetylneuraminic acid synthase C-terminal domain"/>
    <property type="match status" value="1"/>
</dbReference>
<dbReference type="PANTHER" id="PTHR36307:SF1">
    <property type="entry name" value="FLAGELLA BASAL BODY P-RING FORMATION PROTEIN FLGA"/>
    <property type="match status" value="1"/>
</dbReference>
<evidence type="ECO:0000313" key="7">
    <source>
        <dbReference type="Proteomes" id="UP000297839"/>
    </source>
</evidence>
<dbReference type="InterPro" id="IPR017585">
    <property type="entry name" value="SAF_FlgA"/>
</dbReference>
<evidence type="ECO:0000313" key="6">
    <source>
        <dbReference type="EMBL" id="TFZ08372.1"/>
    </source>
</evidence>
<reference evidence="6 7" key="1">
    <citation type="submission" date="2019-03" db="EMBL/GenBank/DDBJ databases">
        <title>Ramlibacter sp. 18x22-1, whole genome shotgun sequence.</title>
        <authorList>
            <person name="Zhang X."/>
            <person name="Feng G."/>
            <person name="Zhu H."/>
        </authorList>
    </citation>
    <scope>NUCLEOTIDE SEQUENCE [LARGE SCALE GENOMIC DNA]</scope>
    <source>
        <strain evidence="6 7">18x22-1</strain>
    </source>
</reference>
<evidence type="ECO:0000256" key="1">
    <source>
        <dbReference type="ARBA" id="ARBA00004418"/>
    </source>
</evidence>
<keyword evidence="6" id="KW-0282">Flagellum</keyword>
<comment type="similarity">
    <text evidence="4">Belongs to the FlgA family.</text>
</comment>
<dbReference type="Proteomes" id="UP000297839">
    <property type="component" value="Unassembled WGS sequence"/>
</dbReference>
<evidence type="ECO:0000256" key="4">
    <source>
        <dbReference type="RuleBase" id="RU362063"/>
    </source>
</evidence>
<accession>A0A4Z0CBU7</accession>
<dbReference type="Pfam" id="PF13144">
    <property type="entry name" value="ChapFlgA"/>
    <property type="match status" value="1"/>
</dbReference>